<evidence type="ECO:0000256" key="3">
    <source>
        <dbReference type="ARBA" id="ARBA00008383"/>
    </source>
</evidence>
<accession>A0A812RYF6</accession>
<dbReference type="InterPro" id="IPR000262">
    <property type="entry name" value="FMN-dep_DH"/>
</dbReference>
<dbReference type="Gene3D" id="3.60.20.10">
    <property type="entry name" value="Glutamine Phosphoribosylpyrophosphate, subunit 1, domain 1"/>
    <property type="match status" value="1"/>
</dbReference>
<evidence type="ECO:0000256" key="1">
    <source>
        <dbReference type="ARBA" id="ARBA00001917"/>
    </source>
</evidence>
<dbReference type="InterPro" id="IPR003673">
    <property type="entry name" value="CoA-Trfase_fam_III"/>
</dbReference>
<dbReference type="InterPro" id="IPR023606">
    <property type="entry name" value="CoA-Trfase_III_dom_1_sf"/>
</dbReference>
<comment type="similarity">
    <text evidence="3">Belongs to the CoA-transferase III family.</text>
</comment>
<evidence type="ECO:0000256" key="2">
    <source>
        <dbReference type="ARBA" id="ARBA00006586"/>
    </source>
</evidence>
<dbReference type="Proteomes" id="UP000649617">
    <property type="component" value="Unassembled WGS sequence"/>
</dbReference>
<dbReference type="CDD" id="cd05233">
    <property type="entry name" value="SDR_c"/>
    <property type="match status" value="1"/>
</dbReference>
<dbReference type="PANTHER" id="PTHR34218:SF4">
    <property type="entry name" value="ACYL-HOMOSERINE LACTONE ACYLASE QUIP"/>
    <property type="match status" value="1"/>
</dbReference>
<protein>
    <submittedName>
        <fullName evidence="12">Amacr protein</fullName>
    </submittedName>
</protein>
<dbReference type="InterPro" id="IPR012349">
    <property type="entry name" value="Split_barrel_FMN-bd"/>
</dbReference>
<dbReference type="SUPFAM" id="SSF89796">
    <property type="entry name" value="CoA-transferase family III (CaiB/BaiF)"/>
    <property type="match status" value="1"/>
</dbReference>
<dbReference type="InterPro" id="IPR008259">
    <property type="entry name" value="FMN_hydac_DH_AS"/>
</dbReference>
<dbReference type="GO" id="GO:0010181">
    <property type="term" value="F:FMN binding"/>
    <property type="evidence" value="ECO:0007669"/>
    <property type="project" value="InterPro"/>
</dbReference>
<keyword evidence="7" id="KW-0560">Oxidoreductase</keyword>
<dbReference type="PROSITE" id="PS00557">
    <property type="entry name" value="FMN_HYDROXY_ACID_DH_1"/>
    <property type="match status" value="1"/>
</dbReference>
<dbReference type="GO" id="GO:0016614">
    <property type="term" value="F:oxidoreductase activity, acting on CH-OH group of donors"/>
    <property type="evidence" value="ECO:0007669"/>
    <property type="project" value="UniProtKB-ARBA"/>
</dbReference>
<dbReference type="SUPFAM" id="SSF51735">
    <property type="entry name" value="NAD(P)-binding Rossmann-fold domains"/>
    <property type="match status" value="1"/>
</dbReference>
<feature type="region of interest" description="Disordered" evidence="10">
    <location>
        <begin position="1463"/>
        <end position="1484"/>
    </location>
</feature>
<evidence type="ECO:0000313" key="12">
    <source>
        <dbReference type="EMBL" id="CAE7460139.1"/>
    </source>
</evidence>
<comment type="caution">
    <text evidence="12">The sequence shown here is derived from an EMBL/GenBank/DDBJ whole genome shotgun (WGS) entry which is preliminary data.</text>
</comment>
<dbReference type="Pfam" id="PF08659">
    <property type="entry name" value="KR"/>
    <property type="match status" value="1"/>
</dbReference>
<dbReference type="InterPro" id="IPR043146">
    <property type="entry name" value="Penicillin_amidase_N_B-knob"/>
</dbReference>
<dbReference type="FunFam" id="3.20.20.70:FF:000029">
    <property type="entry name" value="L-lactate dehydrogenase"/>
    <property type="match status" value="1"/>
</dbReference>
<evidence type="ECO:0000256" key="6">
    <source>
        <dbReference type="ARBA" id="ARBA00022801"/>
    </source>
</evidence>
<name>A0A812RYF6_SYMPI</name>
<comment type="cofactor">
    <cofactor evidence="1">
        <name>FMN</name>
        <dbReference type="ChEBI" id="CHEBI:58210"/>
    </cofactor>
</comment>
<evidence type="ECO:0000259" key="11">
    <source>
        <dbReference type="PROSITE" id="PS51349"/>
    </source>
</evidence>
<sequence>MTVVTCIDDLRRLHQRRVPKMFYDYAEAGSWTEATFRRNAEAFAELALRQRVAVDISERSIATDMLGERWRMPVGIAPTGLAGMQHADGEILGAQAAENFGVPFVLSTMSICSLEEVAAHTRKPFWFQLYVMRDRAFIEALIERAKKAGCSALVLTLDLQVIGQRHKDVKNNMTAPPKLTLANLINMATKPGWCLGMLKTPRHSFGNVVGHAKGVENLTSLSAWSAEQLDPTLSWDDVAWVKSRWGGKLILKGIMDSEDAKAAVQSGADAIVVSNHGGRQLDGAPASLDVLPQIVQAVDKQVEVFLDGGIRSGQDVLKALASGADGTFIGKAFLNGLGAMGEAGVTRVLEIIAQELDLTMAFCGHTDINQVDSTPAFVDMAHKIVWCTVATVDKQGRPRSRVLHPVWEWDGEHLVGWIATAPTPTKVGHLQNSSFVSCNYWTPDQDTCVAECAASWVMDDEGKAAVWDKVANAPAPVGYDPAMIPGWENSQSPGFAGLRLDPWRIRVMPGPAMLTGEGILVALLTGASKGMGQAMATALAQHGSKVVVSSRKLDQCEETAAQINELCGEERAIAIACNIGYKDQLQNLVDETRSRLGPIDTLVANAGVNPFYGSMSDIPDEAFDKIMASNVRSNHWLCQMVDAYLAQGWLHGHNRLWQMELFRRAGKGRLAEVLGAGMLDTDANMFRAGVPLLAQRLEDNASEDLRSFVAAYVAGVNLSIVGEDATPLAPEFRLAGFKPQPWQVSDVYALGALLAFQSGNNYRNELLRFALVNQLKDRLPDVSGEVFNTWTKVLGPVDTQLPDFPYVFDEQALLGLLAQTDHLEPQLQPLLSAPRLGSNGWVISPERTAEGYALFAFDSHDALSMPNLTYDVHLFVGPEQIRGASVPGLLGVINGFNEFMAWGFTNTGDAQDLFIEQRSSESELHFMGPQGVYVAQTSEVLIPVKDQSPHRITVVTTANGRLLSEAPPLALRWSALEVPNAGLDALLALNRATSYTSFTAALDSFVAPSANTTYADINGRIAFRTVGALPIRGTGEGLLPIEGGVAEHAWQGMIPSNELPRISNPAAGFVAAANARIQPGPPLISADNSPGYRIERIQSVLRNTSAATFADMQALQVDWFNVQAQRLLPLLLDAVDTATLDAQAKLSYKTLESWALQPENLPELSQPLLFAAWYRHLGLQIFPPLLGDELTHRMMDSAYVFNHALDGLLMRYVDSPWWQGKRSELITRALIQAQEEVGSRQNWQDQHQVLMRHELSGAVPGLGVLLDDGPFPWGGGNPTVGRARYSYNRPYTATGGATARLVIAMQQPMQVESISPGGQSGHFMSVHYDDQTPLWRTDMTQQWIDPYAGFEYTPETISVSREHQHAKLNACGIDADVFADEVDPSFFIGLAIHAGINSGITAEGNINMLQSLLLYRSPKLGEDLHVKGLIREVKPVPRGRTLHSEVSFSDASGEIVIQANRVSLKPDPESQASRGAGDKPTPIVTDAGALQRAGTYQLTPDGVKAYSSEGNSIHYEEAAAIRAGFRAPLIGGGMGVHFLMAHLWASGAERRPASFSADIYFRRPIFWDEAVTVAVDQTAAPGVMALLKPDGKVGTELALHPLHKRHQSAREALLACSGVVFKTCVKVGSSTPNSTSAMVGVVRVEKFEPHNNQNHASGTTFFIVNIVQVCATGQRHACSHRGKTLNRLAAVHGDTAEFWKVDRQVSARGEAAEYRRRCLKICMVIELQGIGPGPFCCMMLADMGAEIIRVDRAQAVGSAANATDILARGRKSIAVDLKSAEGVETVLKLIESADVLVEGFRPGVTERLGLGPDVALARNPKLVYGRMTGWGQTGTMAPVAGHDINYISLSGALHAIGEPGGAPVPPLNLVGDFGGGGMLLAFGIAAALFETQKSGAGQVIDAAMTDGSALLMNAVFGLMNSGRWSQNRGENLLDGGAHFYGTYQCADGKWISIGSIEPQFYQLLLEKTGLINDASLPKQMDREKWPLLKEKLVTVFASKSRDAWDEIMLGTDICYAPVLNFDEATAHPHNVARQTFVESHGVTQAAPAPRFSRTAPELPGPGVAPGSHTNEILAALGMSEADISALLASGAVA</sequence>
<proteinExistence type="inferred from homology"/>
<dbReference type="Gene3D" id="1.10.1400.10">
    <property type="match status" value="1"/>
</dbReference>
<comment type="similarity">
    <text evidence="2">Belongs to the peptidase S45 family.</text>
</comment>
<dbReference type="Gene3D" id="2.30.120.10">
    <property type="match status" value="1"/>
</dbReference>
<dbReference type="PRINTS" id="PR00081">
    <property type="entry name" value="GDHRDH"/>
</dbReference>
<dbReference type="InterPro" id="IPR029055">
    <property type="entry name" value="Ntn_hydrolases_N"/>
</dbReference>
<dbReference type="InterPro" id="IPR036291">
    <property type="entry name" value="NAD(P)-bd_dom_sf"/>
</dbReference>
<gene>
    <name evidence="12" type="primary">Amacr</name>
    <name evidence="12" type="ORF">SPIL2461_LOCUS11469</name>
</gene>
<dbReference type="InterPro" id="IPR002692">
    <property type="entry name" value="S45"/>
</dbReference>
<dbReference type="Gene3D" id="3.20.20.70">
    <property type="entry name" value="Aldolase class I"/>
    <property type="match status" value="1"/>
</dbReference>
<keyword evidence="4" id="KW-0285">Flavoprotein</keyword>
<keyword evidence="5" id="KW-0288">FMN</keyword>
<dbReference type="OrthoDB" id="16747at2759"/>
<dbReference type="GO" id="GO:0017000">
    <property type="term" value="P:antibiotic biosynthetic process"/>
    <property type="evidence" value="ECO:0007669"/>
    <property type="project" value="InterPro"/>
</dbReference>
<evidence type="ECO:0000256" key="5">
    <source>
        <dbReference type="ARBA" id="ARBA00022643"/>
    </source>
</evidence>
<dbReference type="SUPFAM" id="SSF51395">
    <property type="entry name" value="FMN-linked oxidoreductases"/>
    <property type="match status" value="1"/>
</dbReference>
<keyword evidence="8" id="KW-0865">Zymogen</keyword>
<dbReference type="InterPro" id="IPR013785">
    <property type="entry name" value="Aldolase_TIM"/>
</dbReference>
<dbReference type="NCBIfam" id="NF008398">
    <property type="entry name" value="PRK11197.1"/>
    <property type="match status" value="1"/>
</dbReference>
<dbReference type="InterPro" id="IPR002347">
    <property type="entry name" value="SDR_fam"/>
</dbReference>
<dbReference type="Pfam" id="PF01070">
    <property type="entry name" value="FMN_dh"/>
    <property type="match status" value="1"/>
</dbReference>
<dbReference type="Gene3D" id="3.10.129.10">
    <property type="entry name" value="Hotdog Thioesterase"/>
    <property type="match status" value="1"/>
</dbReference>
<dbReference type="InterPro" id="IPR043147">
    <property type="entry name" value="Penicillin_amidase_A-knob"/>
</dbReference>
<evidence type="ECO:0000256" key="7">
    <source>
        <dbReference type="ARBA" id="ARBA00023002"/>
    </source>
</evidence>
<keyword evidence="13" id="KW-1185">Reference proteome</keyword>
<dbReference type="CDD" id="cd02809">
    <property type="entry name" value="alpha_hydroxyacid_oxid_FMN"/>
    <property type="match status" value="1"/>
</dbReference>
<dbReference type="Pfam" id="PF01804">
    <property type="entry name" value="Penicil_amidase"/>
    <property type="match status" value="1"/>
</dbReference>
<evidence type="ECO:0000256" key="4">
    <source>
        <dbReference type="ARBA" id="ARBA00022630"/>
    </source>
</evidence>
<dbReference type="GO" id="GO:0016811">
    <property type="term" value="F:hydrolase activity, acting on carbon-nitrogen (but not peptide) bonds, in linear amides"/>
    <property type="evidence" value="ECO:0007669"/>
    <property type="project" value="InterPro"/>
</dbReference>
<keyword evidence="6" id="KW-0378">Hydrolase</keyword>
<evidence type="ECO:0000256" key="10">
    <source>
        <dbReference type="SAM" id="MobiDB-lite"/>
    </source>
</evidence>
<comment type="similarity">
    <text evidence="9">Belongs to the FMN-dependent alpha-hydroxy acid dehydrogenase family.</text>
</comment>
<dbReference type="Gene3D" id="3.40.50.10540">
    <property type="entry name" value="Crotonobetainyl-coa:carnitine coa-transferase, domain 1"/>
    <property type="match status" value="1"/>
</dbReference>
<dbReference type="Gene3D" id="1.10.439.10">
    <property type="entry name" value="Penicillin Amidohydrolase, domain 1"/>
    <property type="match status" value="1"/>
</dbReference>
<evidence type="ECO:0000256" key="9">
    <source>
        <dbReference type="ARBA" id="ARBA00024042"/>
    </source>
</evidence>
<dbReference type="InterPro" id="IPR012133">
    <property type="entry name" value="Alpha-hydoxy_acid_DH_FMN"/>
</dbReference>
<dbReference type="CDD" id="cd03747">
    <property type="entry name" value="Ntn_PGA_like"/>
    <property type="match status" value="1"/>
</dbReference>
<dbReference type="Gene3D" id="3.30.1540.10">
    <property type="entry name" value="formyl-coa transferase, domain 3"/>
    <property type="match status" value="1"/>
</dbReference>
<evidence type="ECO:0000256" key="8">
    <source>
        <dbReference type="ARBA" id="ARBA00023145"/>
    </source>
</evidence>
<evidence type="ECO:0000313" key="13">
    <source>
        <dbReference type="Proteomes" id="UP000649617"/>
    </source>
</evidence>
<dbReference type="InterPro" id="IPR037396">
    <property type="entry name" value="FMN_HAD"/>
</dbReference>
<dbReference type="Pfam" id="PF02515">
    <property type="entry name" value="CoA_transf_3"/>
    <property type="match status" value="1"/>
</dbReference>
<organism evidence="12 13">
    <name type="scientific">Symbiodinium pilosum</name>
    <name type="common">Dinoflagellate</name>
    <dbReference type="NCBI Taxonomy" id="2952"/>
    <lineage>
        <taxon>Eukaryota</taxon>
        <taxon>Sar</taxon>
        <taxon>Alveolata</taxon>
        <taxon>Dinophyceae</taxon>
        <taxon>Suessiales</taxon>
        <taxon>Symbiodiniaceae</taxon>
        <taxon>Symbiodinium</taxon>
    </lineage>
</organism>
<dbReference type="PANTHER" id="PTHR34218">
    <property type="entry name" value="PEPTIDASE S45 PENICILLIN AMIDASE"/>
    <property type="match status" value="1"/>
</dbReference>
<dbReference type="Gene3D" id="2.30.110.10">
    <property type="entry name" value="Electron Transport, Fmn-binding Protein, Chain A"/>
    <property type="match status" value="1"/>
</dbReference>
<dbReference type="SUPFAM" id="SSF56235">
    <property type="entry name" value="N-terminal nucleophile aminohydrolases (Ntn hydrolases)"/>
    <property type="match status" value="1"/>
</dbReference>
<dbReference type="InterPro" id="IPR044855">
    <property type="entry name" value="CoA-Trfase_III_dom3_sf"/>
</dbReference>
<dbReference type="PROSITE" id="PS51349">
    <property type="entry name" value="FMN_HYDROXY_ACID_DH_2"/>
    <property type="match status" value="1"/>
</dbReference>
<feature type="domain" description="FMN hydroxy acid dehydrogenase" evidence="11">
    <location>
        <begin position="1"/>
        <end position="381"/>
    </location>
</feature>
<dbReference type="SUPFAM" id="SSF50475">
    <property type="entry name" value="FMN-binding split barrel"/>
    <property type="match status" value="1"/>
</dbReference>
<dbReference type="Gene3D" id="3.40.50.720">
    <property type="entry name" value="NAD(P)-binding Rossmann-like Domain"/>
    <property type="match status" value="1"/>
</dbReference>
<dbReference type="EMBL" id="CAJNIZ010022224">
    <property type="protein sequence ID" value="CAE7460139.1"/>
    <property type="molecule type" value="Genomic_DNA"/>
</dbReference>
<dbReference type="InterPro" id="IPR023343">
    <property type="entry name" value="Penicillin_amidase_dom1"/>
</dbReference>
<reference evidence="12" key="1">
    <citation type="submission" date="2021-02" db="EMBL/GenBank/DDBJ databases">
        <authorList>
            <person name="Dougan E. K."/>
            <person name="Rhodes N."/>
            <person name="Thang M."/>
            <person name="Chan C."/>
        </authorList>
    </citation>
    <scope>NUCLEOTIDE SEQUENCE</scope>
</reference>
<dbReference type="InterPro" id="IPR013968">
    <property type="entry name" value="PKS_KR"/>
</dbReference>